<reference evidence="7" key="1">
    <citation type="submission" date="2021-05" db="EMBL/GenBank/DDBJ databases">
        <title>A free-living protist that lacks canonical eukaryotic 1 DNA replication and segregation systems.</title>
        <authorList>
            <person name="Salas-Leiva D.E."/>
            <person name="Tromer E.C."/>
            <person name="Curtis B.A."/>
            <person name="Jerlstrom-Hultqvist J."/>
            <person name="Kolisko M."/>
            <person name="Yi Z."/>
            <person name="Salas-Leiva J.S."/>
            <person name="Gallot-Lavallee L."/>
            <person name="Kops G.J.P.L."/>
            <person name="Archibald J.M."/>
            <person name="Simpson A.G.B."/>
            <person name="Roger A.J."/>
        </authorList>
    </citation>
    <scope>NUCLEOTIDE SEQUENCE</scope>
    <source>
        <strain evidence="7">BICM</strain>
    </source>
</reference>
<comment type="similarity">
    <text evidence="1">Belongs to the low molecular weight phosphotyrosine protein phosphatase family.</text>
</comment>
<dbReference type="FunFam" id="3.40.50.2300:FF:000113">
    <property type="entry name" value="Low molecular weight protein-tyrosine-phosphatase"/>
    <property type="match status" value="1"/>
</dbReference>
<sequence length="165" mass="17955">MVTSGPKNTISVLFVCLGNICRSPTADGVFGTIVKREGLAGDIKVDSCGTAAYHVGESPDSRSAAAAKKRGYDLSSLRARQLSKQDFRDFDYILAMDDSNLSNCQRVCPKGFSGHLSLFTEFSEQFHNQPVPDPYYGGANGFNHVLDIVEDASKGLLKHITENDF</sequence>
<dbReference type="PANTHER" id="PTHR47439">
    <property type="entry name" value="LOW MOLECULAR WEIGHT PHOSPHOTYROSINE PROTEIN PHOSPHATASE-RELATED"/>
    <property type="match status" value="1"/>
</dbReference>
<dbReference type="InterPro" id="IPR023485">
    <property type="entry name" value="Ptyr_pPase"/>
</dbReference>
<feature type="active site" description="Proton donor" evidence="5">
    <location>
        <position position="133"/>
    </location>
</feature>
<evidence type="ECO:0000313" key="8">
    <source>
        <dbReference type="Proteomes" id="UP000717585"/>
    </source>
</evidence>
<dbReference type="Pfam" id="PF01451">
    <property type="entry name" value="LMWPc"/>
    <property type="match status" value="1"/>
</dbReference>
<evidence type="ECO:0000256" key="4">
    <source>
        <dbReference type="ARBA" id="ARBA00022912"/>
    </source>
</evidence>
<protein>
    <recommendedName>
        <fullName evidence="2">acid phosphatase</fullName>
        <ecNumber evidence="2">3.1.3.2</ecNumber>
    </recommendedName>
</protein>
<dbReference type="InterPro" id="IPR036196">
    <property type="entry name" value="Ptyr_pPase_sf"/>
</dbReference>
<dbReference type="Gene3D" id="3.40.50.2300">
    <property type="match status" value="1"/>
</dbReference>
<dbReference type="InterPro" id="IPR052995">
    <property type="entry name" value="LMW-PTP"/>
</dbReference>
<keyword evidence="3" id="KW-0378">Hydrolase</keyword>
<proteinExistence type="inferred from homology"/>
<evidence type="ECO:0000259" key="6">
    <source>
        <dbReference type="SMART" id="SM00226"/>
    </source>
</evidence>
<dbReference type="Proteomes" id="UP000717585">
    <property type="component" value="Unassembled WGS sequence"/>
</dbReference>
<evidence type="ECO:0000313" key="7">
    <source>
        <dbReference type="EMBL" id="KAG9391386.1"/>
    </source>
</evidence>
<dbReference type="OrthoDB" id="3388at2759"/>
<feature type="active site" description="Nucleophile" evidence="5">
    <location>
        <position position="16"/>
    </location>
</feature>
<dbReference type="CDD" id="cd16343">
    <property type="entry name" value="LMWPTP"/>
    <property type="match status" value="1"/>
</dbReference>
<dbReference type="InterPro" id="IPR017867">
    <property type="entry name" value="Tyr_phospatase_low_mol_wt"/>
</dbReference>
<dbReference type="GO" id="GO:0004725">
    <property type="term" value="F:protein tyrosine phosphatase activity"/>
    <property type="evidence" value="ECO:0007669"/>
    <property type="project" value="InterPro"/>
</dbReference>
<evidence type="ECO:0000256" key="2">
    <source>
        <dbReference type="ARBA" id="ARBA00012646"/>
    </source>
</evidence>
<keyword evidence="8" id="KW-1185">Reference proteome</keyword>
<dbReference type="EC" id="3.1.3.2" evidence="2"/>
<keyword evidence="4" id="KW-0904">Protein phosphatase</keyword>
<gene>
    <name evidence="7" type="ORF">J8273_6146</name>
</gene>
<dbReference type="SMART" id="SM00226">
    <property type="entry name" value="LMWPc"/>
    <property type="match status" value="1"/>
</dbReference>
<dbReference type="AlphaFoldDB" id="A0A8J6BVG4"/>
<evidence type="ECO:0000256" key="5">
    <source>
        <dbReference type="PIRSR" id="PIRSR617867-1"/>
    </source>
</evidence>
<dbReference type="GO" id="GO:0003993">
    <property type="term" value="F:acid phosphatase activity"/>
    <property type="evidence" value="ECO:0007669"/>
    <property type="project" value="UniProtKB-EC"/>
</dbReference>
<dbReference type="EMBL" id="JAHDYR010000053">
    <property type="protein sequence ID" value="KAG9391386.1"/>
    <property type="molecule type" value="Genomic_DNA"/>
</dbReference>
<evidence type="ECO:0000256" key="1">
    <source>
        <dbReference type="ARBA" id="ARBA00011063"/>
    </source>
</evidence>
<evidence type="ECO:0000256" key="3">
    <source>
        <dbReference type="ARBA" id="ARBA00022801"/>
    </source>
</evidence>
<name>A0A8J6BVG4_9EUKA</name>
<accession>A0A8J6BVG4</accession>
<dbReference type="SUPFAM" id="SSF52788">
    <property type="entry name" value="Phosphotyrosine protein phosphatases I"/>
    <property type="match status" value="1"/>
</dbReference>
<organism evidence="7 8">
    <name type="scientific">Carpediemonas membranifera</name>
    <dbReference type="NCBI Taxonomy" id="201153"/>
    <lineage>
        <taxon>Eukaryota</taxon>
        <taxon>Metamonada</taxon>
        <taxon>Carpediemonas-like organisms</taxon>
        <taxon>Carpediemonas</taxon>
    </lineage>
</organism>
<comment type="caution">
    <text evidence="7">The sequence shown here is derived from an EMBL/GenBank/DDBJ whole genome shotgun (WGS) entry which is preliminary data.</text>
</comment>
<feature type="active site" evidence="5">
    <location>
        <position position="22"/>
    </location>
</feature>
<feature type="domain" description="Phosphotyrosine protein phosphatase I" evidence="6">
    <location>
        <begin position="10"/>
        <end position="159"/>
    </location>
</feature>
<dbReference type="PRINTS" id="PR00719">
    <property type="entry name" value="LMWPTPASE"/>
</dbReference>
<dbReference type="PANTHER" id="PTHR47439:SF1">
    <property type="entry name" value="ACID PHOSPHATASE"/>
    <property type="match status" value="1"/>
</dbReference>